<dbReference type="InterPro" id="IPR024006">
    <property type="entry name" value="Alt_signal_exp_actinobact"/>
</dbReference>
<sequence length="189" mass="18756">MSTTTTSTSGKKSAVKGAVAAAAGVAVLLGGAGTFALWNQSGSIGTVGTQTGALSATFSDQTTWKDVTDGADNDIADIAAFRMVPGDTVVGTTTVDVTATGENLLVDAGLDAGAANLPEGVTATVLLSDGTDSGAALELEGSNEGTLHRLTADVTLTFDPDTEGSENTAIDLTNVKVDLQQRLHGAAGV</sequence>
<evidence type="ECO:0000313" key="1">
    <source>
        <dbReference type="EMBL" id="MCA5892131.1"/>
    </source>
</evidence>
<dbReference type="RefSeq" id="WP_225563844.1">
    <property type="nucleotide sequence ID" value="NZ_JAIXCQ010000001.1"/>
</dbReference>
<gene>
    <name evidence="1" type="ORF">LEP48_02055</name>
</gene>
<dbReference type="EMBL" id="JAIXCQ010000001">
    <property type="protein sequence ID" value="MCA5892131.1"/>
    <property type="molecule type" value="Genomic_DNA"/>
</dbReference>
<dbReference type="Proteomes" id="UP001319870">
    <property type="component" value="Unassembled WGS sequence"/>
</dbReference>
<evidence type="ECO:0000313" key="2">
    <source>
        <dbReference type="Proteomes" id="UP001319870"/>
    </source>
</evidence>
<accession>A0ABS7ZCV6</accession>
<name>A0ABS7ZCV6_9MICO</name>
<protein>
    <submittedName>
        <fullName evidence="1">Alternate-type signal peptide domain-containing protein</fullName>
    </submittedName>
</protein>
<organism evidence="1 2">
    <name type="scientific">Isoptericola luteus</name>
    <dbReference type="NCBI Taxonomy" id="2879484"/>
    <lineage>
        <taxon>Bacteria</taxon>
        <taxon>Bacillati</taxon>
        <taxon>Actinomycetota</taxon>
        <taxon>Actinomycetes</taxon>
        <taxon>Micrococcales</taxon>
        <taxon>Promicromonosporaceae</taxon>
        <taxon>Isoptericola</taxon>
    </lineage>
</organism>
<reference evidence="1 2" key="1">
    <citation type="submission" date="2021-09" db="EMBL/GenBank/DDBJ databases">
        <title>Isoptericola luteus sp. nov., a novel bacterium isolated from Harbin, the capital city of Heilongjiang province.</title>
        <authorList>
            <person name="Li J."/>
        </authorList>
    </citation>
    <scope>NUCLEOTIDE SEQUENCE [LARGE SCALE GENOMIC DNA]</scope>
    <source>
        <strain evidence="1 2">NEAU-Y5</strain>
    </source>
</reference>
<comment type="caution">
    <text evidence="1">The sequence shown here is derived from an EMBL/GenBank/DDBJ whole genome shotgun (WGS) entry which is preliminary data.</text>
</comment>
<dbReference type="NCBIfam" id="TIGR04089">
    <property type="entry name" value="exp_by_SipW_III"/>
    <property type="match status" value="1"/>
</dbReference>
<keyword evidence="2" id="KW-1185">Reference proteome</keyword>
<proteinExistence type="predicted"/>